<keyword evidence="1" id="KW-0732">Signal</keyword>
<dbReference type="OrthoDB" id="3620552at2"/>
<organism evidence="2 3">
    <name type="scientific">Streptomyces tsukubensis</name>
    <dbReference type="NCBI Taxonomy" id="83656"/>
    <lineage>
        <taxon>Bacteria</taxon>
        <taxon>Bacillati</taxon>
        <taxon>Actinomycetota</taxon>
        <taxon>Actinomycetes</taxon>
        <taxon>Kitasatosporales</taxon>
        <taxon>Streptomycetaceae</taxon>
        <taxon>Streptomyces</taxon>
    </lineage>
</organism>
<evidence type="ECO:0000256" key="1">
    <source>
        <dbReference type="SAM" id="SignalP"/>
    </source>
</evidence>
<protein>
    <recommendedName>
        <fullName evidence="4">TIGR04222 domain-containing membrane protein</fullName>
    </recommendedName>
</protein>
<proteinExistence type="predicted"/>
<dbReference type="EMBL" id="MVFC01000007">
    <property type="protein sequence ID" value="OON80597.1"/>
    <property type="molecule type" value="Genomic_DNA"/>
</dbReference>
<dbReference type="RefSeq" id="WP_077967442.1">
    <property type="nucleotide sequence ID" value="NZ_CP045178.1"/>
</dbReference>
<keyword evidence="3" id="KW-1185">Reference proteome</keyword>
<feature type="signal peptide" evidence="1">
    <location>
        <begin position="1"/>
        <end position="19"/>
    </location>
</feature>
<dbReference type="STRING" id="83656.B1H18_11970"/>
<dbReference type="Proteomes" id="UP000190539">
    <property type="component" value="Unassembled WGS sequence"/>
</dbReference>
<gene>
    <name evidence="2" type="ORF">B1H18_11970</name>
</gene>
<dbReference type="AlphaFoldDB" id="A0A1V4A9W6"/>
<feature type="chain" id="PRO_5039244244" description="TIGR04222 domain-containing membrane protein" evidence="1">
    <location>
        <begin position="20"/>
        <end position="268"/>
    </location>
</feature>
<dbReference type="NCBIfam" id="TIGR04222">
    <property type="entry name" value="near_uncomplex"/>
    <property type="match status" value="1"/>
</dbReference>
<accession>A0A1V4A9W6</accession>
<reference evidence="2 3" key="1">
    <citation type="submission" date="2017-02" db="EMBL/GenBank/DDBJ databases">
        <title>Draft Genome Sequence of Streptomyces tsukubaensis F601, a Producer of the immunosuppressant tacrolimus FK506.</title>
        <authorList>
            <person name="Zong G."/>
            <person name="Zhong C."/>
            <person name="Fu J."/>
            <person name="Qin R."/>
            <person name="Cao G."/>
        </authorList>
    </citation>
    <scope>NUCLEOTIDE SEQUENCE [LARGE SCALE GENOMIC DNA]</scope>
    <source>
        <strain evidence="2 3">F601</strain>
    </source>
</reference>
<name>A0A1V4A9W6_9ACTN</name>
<evidence type="ECO:0000313" key="2">
    <source>
        <dbReference type="EMBL" id="OON80597.1"/>
    </source>
</evidence>
<evidence type="ECO:0000313" key="3">
    <source>
        <dbReference type="Proteomes" id="UP000190539"/>
    </source>
</evidence>
<sequence length="268" mass="27984">MLWIPLLLVACASTGLACARLCLAAIRAGETAPSVEVSEADARILAAYELPLHEAAYLSGGPLRAVDVTLVAMARGRRLLLARTGWATVVDPRGRNDLERAVLLALGVRGQELIAVVRAAVATSDAVRALAERLNTAGLAVPDRARENVASATRQVAWTALALPALTALALLSPSAAPGTPGTEIVAWFSLPAVLALGCLVVARIEVHPYTRWASPVGQRLLGAFVARERTGEGGAALVAVAVRGVRALRDPALSAAFARRRPPQRAQ</sequence>
<dbReference type="InterPro" id="IPR026467">
    <property type="entry name" value="Ser/Gly_Cys_C_dom"/>
</dbReference>
<evidence type="ECO:0008006" key="4">
    <source>
        <dbReference type="Google" id="ProtNLM"/>
    </source>
</evidence>
<comment type="caution">
    <text evidence="2">The sequence shown here is derived from an EMBL/GenBank/DDBJ whole genome shotgun (WGS) entry which is preliminary data.</text>
</comment>